<dbReference type="InParanoid" id="A0A0N7KCS8"/>
<dbReference type="Proteomes" id="UP000059680">
    <property type="component" value="Chromosome 1"/>
</dbReference>
<feature type="compositionally biased region" description="Basic and acidic residues" evidence="1">
    <location>
        <begin position="40"/>
        <end position="55"/>
    </location>
</feature>
<reference evidence="2 3" key="2">
    <citation type="journal article" date="2013" name="Plant Cell Physiol.">
        <title>Rice Annotation Project Database (RAP-DB): an integrative and interactive database for rice genomics.</title>
        <authorList>
            <person name="Sakai H."/>
            <person name="Lee S.S."/>
            <person name="Tanaka T."/>
            <person name="Numa H."/>
            <person name="Kim J."/>
            <person name="Kawahara Y."/>
            <person name="Wakimoto H."/>
            <person name="Yang C.C."/>
            <person name="Iwamoto M."/>
            <person name="Abe T."/>
            <person name="Yamada Y."/>
            <person name="Muto A."/>
            <person name="Inokuchi H."/>
            <person name="Ikemura T."/>
            <person name="Matsumoto T."/>
            <person name="Sasaki T."/>
            <person name="Itoh T."/>
        </authorList>
    </citation>
    <scope>NUCLEOTIDE SEQUENCE [LARGE SCALE GENOMIC DNA]</scope>
    <source>
        <strain evidence="3">cv. Nipponbare</strain>
    </source>
</reference>
<proteinExistence type="predicted"/>
<evidence type="ECO:0000256" key="1">
    <source>
        <dbReference type="SAM" id="MobiDB-lite"/>
    </source>
</evidence>
<gene>
    <name evidence="2" type="ordered locus">Os01g0291101</name>
    <name evidence="2" type="ORF">OSNPB_010291101</name>
</gene>
<keyword evidence="3" id="KW-1185">Reference proteome</keyword>
<organism evidence="2 3">
    <name type="scientific">Oryza sativa subsp. japonica</name>
    <name type="common">Rice</name>
    <dbReference type="NCBI Taxonomy" id="39947"/>
    <lineage>
        <taxon>Eukaryota</taxon>
        <taxon>Viridiplantae</taxon>
        <taxon>Streptophyta</taxon>
        <taxon>Embryophyta</taxon>
        <taxon>Tracheophyta</taxon>
        <taxon>Spermatophyta</taxon>
        <taxon>Magnoliopsida</taxon>
        <taxon>Liliopsida</taxon>
        <taxon>Poales</taxon>
        <taxon>Poaceae</taxon>
        <taxon>BOP clade</taxon>
        <taxon>Oryzoideae</taxon>
        <taxon>Oryzeae</taxon>
        <taxon>Oryzinae</taxon>
        <taxon>Oryza</taxon>
        <taxon>Oryza sativa</taxon>
    </lineage>
</organism>
<feature type="region of interest" description="Disordered" evidence="1">
    <location>
        <begin position="20"/>
        <end position="59"/>
    </location>
</feature>
<reference evidence="2 3" key="3">
    <citation type="journal article" date="2013" name="Rice">
        <title>Improvement of the Oryza sativa Nipponbare reference genome using next generation sequence and optical map data.</title>
        <authorList>
            <person name="Kawahara Y."/>
            <person name="de la Bastide M."/>
            <person name="Hamilton J.P."/>
            <person name="Kanamori H."/>
            <person name="McCombie W.R."/>
            <person name="Ouyang S."/>
            <person name="Schwartz D.C."/>
            <person name="Tanaka T."/>
            <person name="Wu J."/>
            <person name="Zhou S."/>
            <person name="Childs K.L."/>
            <person name="Davidson R.M."/>
            <person name="Lin H."/>
            <person name="Quesada-Ocampo L."/>
            <person name="Vaillancourt B."/>
            <person name="Sakai H."/>
            <person name="Lee S.S."/>
            <person name="Kim J."/>
            <person name="Numa H."/>
            <person name="Itoh T."/>
            <person name="Buell C.R."/>
            <person name="Matsumoto T."/>
        </authorList>
    </citation>
    <scope>NUCLEOTIDE SEQUENCE [LARGE SCALE GENOMIC DNA]</scope>
    <source>
        <strain evidence="3">cv. Nipponbare</strain>
    </source>
</reference>
<dbReference type="PaxDb" id="39947-A0A0N7KCS8"/>
<reference evidence="3" key="1">
    <citation type="journal article" date="2005" name="Nature">
        <title>The map-based sequence of the rice genome.</title>
        <authorList>
            <consortium name="International rice genome sequencing project (IRGSP)"/>
            <person name="Matsumoto T."/>
            <person name="Wu J."/>
            <person name="Kanamori H."/>
            <person name="Katayose Y."/>
            <person name="Fujisawa M."/>
            <person name="Namiki N."/>
            <person name="Mizuno H."/>
            <person name="Yamamoto K."/>
            <person name="Antonio B.A."/>
            <person name="Baba T."/>
            <person name="Sakata K."/>
            <person name="Nagamura Y."/>
            <person name="Aoki H."/>
            <person name="Arikawa K."/>
            <person name="Arita K."/>
            <person name="Bito T."/>
            <person name="Chiden Y."/>
            <person name="Fujitsuka N."/>
            <person name="Fukunaka R."/>
            <person name="Hamada M."/>
            <person name="Harada C."/>
            <person name="Hayashi A."/>
            <person name="Hijishita S."/>
            <person name="Honda M."/>
            <person name="Hosokawa S."/>
            <person name="Ichikawa Y."/>
            <person name="Idonuma A."/>
            <person name="Iijima M."/>
            <person name="Ikeda M."/>
            <person name="Ikeno M."/>
            <person name="Ito K."/>
            <person name="Ito S."/>
            <person name="Ito T."/>
            <person name="Ito Y."/>
            <person name="Ito Y."/>
            <person name="Iwabuchi A."/>
            <person name="Kamiya K."/>
            <person name="Karasawa W."/>
            <person name="Kurita K."/>
            <person name="Katagiri S."/>
            <person name="Kikuta A."/>
            <person name="Kobayashi H."/>
            <person name="Kobayashi N."/>
            <person name="Machita K."/>
            <person name="Maehara T."/>
            <person name="Masukawa M."/>
            <person name="Mizubayashi T."/>
            <person name="Mukai Y."/>
            <person name="Nagasaki H."/>
            <person name="Nagata Y."/>
            <person name="Naito S."/>
            <person name="Nakashima M."/>
            <person name="Nakama Y."/>
            <person name="Nakamichi Y."/>
            <person name="Nakamura M."/>
            <person name="Meguro A."/>
            <person name="Negishi M."/>
            <person name="Ohta I."/>
            <person name="Ohta T."/>
            <person name="Okamoto M."/>
            <person name="Ono N."/>
            <person name="Saji S."/>
            <person name="Sakaguchi M."/>
            <person name="Sakai K."/>
            <person name="Shibata M."/>
            <person name="Shimokawa T."/>
            <person name="Song J."/>
            <person name="Takazaki Y."/>
            <person name="Terasawa K."/>
            <person name="Tsugane M."/>
            <person name="Tsuji K."/>
            <person name="Ueda S."/>
            <person name="Waki K."/>
            <person name="Yamagata H."/>
            <person name="Yamamoto M."/>
            <person name="Yamamoto S."/>
            <person name="Yamane H."/>
            <person name="Yoshiki S."/>
            <person name="Yoshihara R."/>
            <person name="Yukawa K."/>
            <person name="Zhong H."/>
            <person name="Yano M."/>
            <person name="Yuan Q."/>
            <person name="Ouyang S."/>
            <person name="Liu J."/>
            <person name="Jones K.M."/>
            <person name="Gansberger K."/>
            <person name="Moffat K."/>
            <person name="Hill J."/>
            <person name="Bera J."/>
            <person name="Fadrosh D."/>
            <person name="Jin S."/>
            <person name="Johri S."/>
            <person name="Kim M."/>
            <person name="Overton L."/>
            <person name="Reardon M."/>
            <person name="Tsitrin T."/>
            <person name="Vuong H."/>
            <person name="Weaver B."/>
            <person name="Ciecko A."/>
            <person name="Tallon L."/>
            <person name="Jackson J."/>
            <person name="Pai G."/>
            <person name="Aken S.V."/>
            <person name="Utterback T."/>
            <person name="Reidmuller S."/>
            <person name="Feldblyum T."/>
            <person name="Hsiao J."/>
            <person name="Zismann V."/>
            <person name="Iobst S."/>
            <person name="de Vazeille A.R."/>
            <person name="Buell C.R."/>
            <person name="Ying K."/>
            <person name="Li Y."/>
            <person name="Lu T."/>
            <person name="Huang Y."/>
            <person name="Zhao Q."/>
            <person name="Feng Q."/>
            <person name="Zhang L."/>
            <person name="Zhu J."/>
            <person name="Weng Q."/>
            <person name="Mu J."/>
            <person name="Lu Y."/>
            <person name="Fan D."/>
            <person name="Liu Y."/>
            <person name="Guan J."/>
            <person name="Zhang Y."/>
            <person name="Yu S."/>
            <person name="Liu X."/>
            <person name="Zhang Y."/>
            <person name="Hong G."/>
            <person name="Han B."/>
            <person name="Choisne N."/>
            <person name="Demange N."/>
            <person name="Orjeda G."/>
            <person name="Samain S."/>
            <person name="Cattolico L."/>
            <person name="Pelletier E."/>
            <person name="Couloux A."/>
            <person name="Segurens B."/>
            <person name="Wincker P."/>
            <person name="D'Hont A."/>
            <person name="Scarpelli C."/>
            <person name="Weissenbach J."/>
            <person name="Salanoubat M."/>
            <person name="Quetier F."/>
            <person name="Yu Y."/>
            <person name="Kim H.R."/>
            <person name="Rambo T."/>
            <person name="Currie J."/>
            <person name="Collura K."/>
            <person name="Luo M."/>
            <person name="Yang T."/>
            <person name="Ammiraju J.S.S."/>
            <person name="Engler F."/>
            <person name="Soderlund C."/>
            <person name="Wing R.A."/>
            <person name="Palmer L.E."/>
            <person name="de la Bastide M."/>
            <person name="Spiegel L."/>
            <person name="Nascimento L."/>
            <person name="Zutavern T."/>
            <person name="O'Shaughnessy A."/>
            <person name="Dike S."/>
            <person name="Dedhia N."/>
            <person name="Preston R."/>
            <person name="Balija V."/>
            <person name="McCombie W.R."/>
            <person name="Chow T."/>
            <person name="Chen H."/>
            <person name="Chung M."/>
            <person name="Chen C."/>
            <person name="Shaw J."/>
            <person name="Wu H."/>
            <person name="Hsiao K."/>
            <person name="Chao Y."/>
            <person name="Chu M."/>
            <person name="Cheng C."/>
            <person name="Hour A."/>
            <person name="Lee P."/>
            <person name="Lin S."/>
            <person name="Lin Y."/>
            <person name="Liou J."/>
            <person name="Liu S."/>
            <person name="Hsing Y."/>
            <person name="Raghuvanshi S."/>
            <person name="Mohanty A."/>
            <person name="Bharti A.K."/>
            <person name="Gaur A."/>
            <person name="Gupta V."/>
            <person name="Kumar D."/>
            <person name="Ravi V."/>
            <person name="Vij S."/>
            <person name="Kapur A."/>
            <person name="Khurana P."/>
            <person name="Khurana P."/>
            <person name="Khurana J.P."/>
            <person name="Tyagi A.K."/>
            <person name="Gaikwad K."/>
            <person name="Singh A."/>
            <person name="Dalal V."/>
            <person name="Srivastava S."/>
            <person name="Dixit A."/>
            <person name="Pal A.K."/>
            <person name="Ghazi I.A."/>
            <person name="Yadav M."/>
            <person name="Pandit A."/>
            <person name="Bhargava A."/>
            <person name="Sureshbabu K."/>
            <person name="Batra K."/>
            <person name="Sharma T.R."/>
            <person name="Mohapatra T."/>
            <person name="Singh N.K."/>
            <person name="Messing J."/>
            <person name="Nelson A.B."/>
            <person name="Fuks G."/>
            <person name="Kavchok S."/>
            <person name="Keizer G."/>
            <person name="Linton E."/>
            <person name="Llaca V."/>
            <person name="Song R."/>
            <person name="Tanyolac B."/>
            <person name="Young S."/>
            <person name="Ho-Il K."/>
            <person name="Hahn J.H."/>
            <person name="Sangsakoo G."/>
            <person name="Vanavichit A."/>
            <person name="de Mattos Luiz.A.T."/>
            <person name="Zimmer P.D."/>
            <person name="Malone G."/>
            <person name="Dellagostin O."/>
            <person name="de Oliveira A.C."/>
            <person name="Bevan M."/>
            <person name="Bancroft I."/>
            <person name="Minx P."/>
            <person name="Cordum H."/>
            <person name="Wilson R."/>
            <person name="Cheng Z."/>
            <person name="Jin W."/>
            <person name="Jiang J."/>
            <person name="Leong S.A."/>
            <person name="Iwama H."/>
            <person name="Gojobori T."/>
            <person name="Itoh T."/>
            <person name="Niimura Y."/>
            <person name="Fujii Y."/>
            <person name="Habara T."/>
            <person name="Sakai H."/>
            <person name="Sato Y."/>
            <person name="Wilson G."/>
            <person name="Kumar K."/>
            <person name="McCouch S."/>
            <person name="Juretic N."/>
            <person name="Hoen D."/>
            <person name="Wright S."/>
            <person name="Bruskiewich R."/>
            <person name="Bureau T."/>
            <person name="Miyao A."/>
            <person name="Hirochika H."/>
            <person name="Nishikawa T."/>
            <person name="Kadowaki K."/>
            <person name="Sugiura M."/>
            <person name="Burr B."/>
            <person name="Sasaki T."/>
        </authorList>
    </citation>
    <scope>NUCLEOTIDE SEQUENCE [LARGE SCALE GENOMIC DNA]</scope>
    <source>
        <strain evidence="3">cv. Nipponbare</strain>
    </source>
</reference>
<protein>
    <submittedName>
        <fullName evidence="2">Os01g0291101 protein</fullName>
    </submittedName>
</protein>
<evidence type="ECO:0000313" key="3">
    <source>
        <dbReference type="Proteomes" id="UP000059680"/>
    </source>
</evidence>
<accession>A0A0N7KCS8</accession>
<evidence type="ECO:0000313" key="2">
    <source>
        <dbReference type="EMBL" id="BAS71657.1"/>
    </source>
</evidence>
<dbReference type="EMBL" id="AP014957">
    <property type="protein sequence ID" value="BAS71657.1"/>
    <property type="molecule type" value="Genomic_DNA"/>
</dbReference>
<feature type="compositionally biased region" description="Basic residues" evidence="1">
    <location>
        <begin position="29"/>
        <end position="39"/>
    </location>
</feature>
<dbReference type="AlphaFoldDB" id="A0A0N7KCS8"/>
<sequence>MNSSITPIRSLPDLRHGVMLAGSDDHRAGPRRGRGHCRRRVGEKMRRMPPRDARERKRQPHMDFVVPSLWWPEMIVLEFVLAESSGRHARLRRGRGSR</sequence>
<name>A0A0N7KCS8_ORYSJ</name>